<evidence type="ECO:0000313" key="2">
    <source>
        <dbReference type="EMBL" id="GAA12597.1"/>
    </source>
</evidence>
<evidence type="ECO:0000256" key="1">
    <source>
        <dbReference type="SAM" id="MobiDB-lite"/>
    </source>
</evidence>
<gene>
    <name evidence="2" type="ORF">GOALK_056_00300</name>
</gene>
<dbReference type="STRING" id="1027371.GOALK_056_00300"/>
<dbReference type="AlphaFoldDB" id="F9VVG8"/>
<dbReference type="RefSeq" id="WP_006358729.1">
    <property type="nucleotide sequence ID" value="NZ_BACI01000056.1"/>
</dbReference>
<dbReference type="eggNOG" id="ENOG5033T6H">
    <property type="taxonomic scope" value="Bacteria"/>
</dbReference>
<proteinExistence type="predicted"/>
<dbReference type="Proteomes" id="UP000003558">
    <property type="component" value="Unassembled WGS sequence"/>
</dbReference>
<accession>F9VVG8</accession>
<reference evidence="2 3" key="1">
    <citation type="submission" date="2011-05" db="EMBL/GenBank/DDBJ databases">
        <title>Whole genome shotgun sequence of Gordonia alkanivorans NBRC 16433.</title>
        <authorList>
            <person name="Hosoyama A."/>
            <person name="Nakamura S."/>
            <person name="Takarada H."/>
            <person name="Tsuchikane K."/>
            <person name="Yamazaki S."/>
            <person name="Fujita N."/>
        </authorList>
    </citation>
    <scope>NUCLEOTIDE SEQUENCE [LARGE SCALE GENOMIC DNA]</scope>
    <source>
        <strain evidence="2 3">NBRC 16433</strain>
    </source>
</reference>
<sequence length="416" mass="45880">MVDKGSEGQGSRGSGRMPARSSEQIREWCDRSALPGERRELSDTAALLVAAGYLTPGGRAIVVRRISTGRPMPTVPAGFGDLRRLQRAIVQLEHQLSNPVVPSVVGAVMRNRLNGLQRRRDDARKHIVTAKGVLASGTRAIRRERRENIYLEIEERERLFSGLLCTPTPNVNSSGYVRRAGTAAIDRIAGVVGQVAAKSGNPQAGQWADQLLTTSRDAAQAGAPRSATFVDGYETLLFIAGHYYDRIVGNPAWRSDHFEVQRTQVNLHAELAEIAADVIGLRAVRIDLDRAKRNGGFDRTFAAQIDQRETTLRPVWSELIDRVQALGEVAHVVESAAVELQVLAEYNKAMTLDDRIDALIARSGDREISVDNTMRLTEQVRSGEEQLRIYRDVLQGNIARISPAVPRELPARYEPS</sequence>
<protein>
    <submittedName>
        <fullName evidence="2">Uncharacterized protein</fullName>
    </submittedName>
</protein>
<feature type="region of interest" description="Disordered" evidence="1">
    <location>
        <begin position="1"/>
        <end position="26"/>
    </location>
</feature>
<comment type="caution">
    <text evidence="2">The sequence shown here is derived from an EMBL/GenBank/DDBJ whole genome shotgun (WGS) entry which is preliminary data.</text>
</comment>
<dbReference type="EMBL" id="BACI01000056">
    <property type="protein sequence ID" value="GAA12597.1"/>
    <property type="molecule type" value="Genomic_DNA"/>
</dbReference>
<name>F9VVG8_9ACTN</name>
<organism evidence="2 3">
    <name type="scientific">Gordonia alkanivorans NBRC 16433</name>
    <dbReference type="NCBI Taxonomy" id="1027371"/>
    <lineage>
        <taxon>Bacteria</taxon>
        <taxon>Bacillati</taxon>
        <taxon>Actinomycetota</taxon>
        <taxon>Actinomycetes</taxon>
        <taxon>Mycobacteriales</taxon>
        <taxon>Gordoniaceae</taxon>
        <taxon>Gordonia</taxon>
    </lineage>
</organism>
<evidence type="ECO:0000313" key="3">
    <source>
        <dbReference type="Proteomes" id="UP000003558"/>
    </source>
</evidence>